<dbReference type="AlphaFoldDB" id="A0A645IUG9"/>
<name>A0A645IUG9_9ZZZZ</name>
<protein>
    <submittedName>
        <fullName evidence="1">Uncharacterized protein</fullName>
    </submittedName>
</protein>
<comment type="caution">
    <text evidence="1">The sequence shown here is derived from an EMBL/GenBank/DDBJ whole genome shotgun (WGS) entry which is preliminary data.</text>
</comment>
<sequence>MYLGLRPRDPPKHVQHPGFYFFRKPARADQSFNILQLPVGMAVFMYGDVHFGAGDAFFLGPAHRHFKLAVQVELGKFVSECLLVRTQVQQGAQIHVPADPAKTVVIQYLHSLLSVCLFYPFCCSKTSFTFFSSRRISSPCGQWVSQSPHSTQADARCVGLSRKVYGSFFPNIW</sequence>
<reference evidence="1" key="1">
    <citation type="submission" date="2019-08" db="EMBL/GenBank/DDBJ databases">
        <authorList>
            <person name="Kucharzyk K."/>
            <person name="Murdoch R.W."/>
            <person name="Higgins S."/>
            <person name="Loffler F."/>
        </authorList>
    </citation>
    <scope>NUCLEOTIDE SEQUENCE</scope>
</reference>
<gene>
    <name evidence="1" type="ORF">SDC9_202744</name>
</gene>
<proteinExistence type="predicted"/>
<accession>A0A645IUG9</accession>
<organism evidence="1">
    <name type="scientific">bioreactor metagenome</name>
    <dbReference type="NCBI Taxonomy" id="1076179"/>
    <lineage>
        <taxon>unclassified sequences</taxon>
        <taxon>metagenomes</taxon>
        <taxon>ecological metagenomes</taxon>
    </lineage>
</organism>
<dbReference type="EMBL" id="VSSQ01123889">
    <property type="protein sequence ID" value="MPN55065.1"/>
    <property type="molecule type" value="Genomic_DNA"/>
</dbReference>
<evidence type="ECO:0000313" key="1">
    <source>
        <dbReference type="EMBL" id="MPN55065.1"/>
    </source>
</evidence>